<dbReference type="InterPro" id="IPR011990">
    <property type="entry name" value="TPR-like_helical_dom_sf"/>
</dbReference>
<dbReference type="Proteomes" id="UP000023842">
    <property type="component" value="Unassembled WGS sequence"/>
</dbReference>
<evidence type="ECO:0008006" key="4">
    <source>
        <dbReference type="Google" id="ProtNLM"/>
    </source>
</evidence>
<feature type="chain" id="PRO_5047517154" description="Tetratricopeptide repeat protein" evidence="1">
    <location>
        <begin position="26"/>
        <end position="239"/>
    </location>
</feature>
<sequence>MPSMLIRSKFLLLPLLLGLTVAVQASEECATAVQCNQVGTAAYQDGRYEQAIGAFERQLRRAEEGDTAQLELALNNLILASLRSGQTGMARAWLGVALDNNLSGSSTRLHLSKVAEALDYPTLAASPTGRYLRYGGSAVWSELLISEDGSGGYIASFSSLRAGARVEEYGPAAIGELDGKLVGDEVQMRLQDAGLGSDCAVQLLREGIELRVQEVFADGCQDYGGMGISVGGRYIKVSP</sequence>
<evidence type="ECO:0000313" key="3">
    <source>
        <dbReference type="Proteomes" id="UP000023842"/>
    </source>
</evidence>
<evidence type="ECO:0000256" key="1">
    <source>
        <dbReference type="SAM" id="SignalP"/>
    </source>
</evidence>
<keyword evidence="1" id="KW-0732">Signal</keyword>
<dbReference type="EMBL" id="JFJN01000041">
    <property type="protein sequence ID" value="EZH80219.1"/>
    <property type="molecule type" value="Genomic_DNA"/>
</dbReference>
<name>A0ABN0SBQ4_9GAMM</name>
<gene>
    <name evidence="2" type="ORF">AU05_13845</name>
</gene>
<comment type="caution">
    <text evidence="2">The sequence shown here is derived from an EMBL/GenBank/DDBJ whole genome shotgun (WGS) entry which is preliminary data.</text>
</comment>
<protein>
    <recommendedName>
        <fullName evidence="4">Tetratricopeptide repeat protein</fullName>
    </recommendedName>
</protein>
<dbReference type="SUPFAM" id="SSF48452">
    <property type="entry name" value="TPR-like"/>
    <property type="match status" value="1"/>
</dbReference>
<reference evidence="3" key="1">
    <citation type="journal article" date="2014" name="Genome Announc.">
        <title>Draft Genome Sequence of the algae degrading bacterium Pseudomonas mendocina AD6.</title>
        <authorList>
            <person name="Barney B.M."/>
            <person name="Lenneman E.M."/>
        </authorList>
    </citation>
    <scope>NUCLEOTIDE SEQUENCE [LARGE SCALE GENOMIC DNA]</scope>
    <source>
        <strain evidence="3">AD6</strain>
    </source>
</reference>
<dbReference type="Gene3D" id="1.25.40.10">
    <property type="entry name" value="Tetratricopeptide repeat domain"/>
    <property type="match status" value="1"/>
</dbReference>
<evidence type="ECO:0000313" key="2">
    <source>
        <dbReference type="EMBL" id="EZH80219.1"/>
    </source>
</evidence>
<feature type="signal peptide" evidence="1">
    <location>
        <begin position="1"/>
        <end position="25"/>
    </location>
</feature>
<organism evidence="2 3">
    <name type="scientific">Ectopseudomonas composti</name>
    <dbReference type="NCBI Taxonomy" id="658457"/>
    <lineage>
        <taxon>Bacteria</taxon>
        <taxon>Pseudomonadati</taxon>
        <taxon>Pseudomonadota</taxon>
        <taxon>Gammaproteobacteria</taxon>
        <taxon>Pseudomonadales</taxon>
        <taxon>Pseudomonadaceae</taxon>
        <taxon>Ectopseudomonas</taxon>
    </lineage>
</organism>
<proteinExistence type="predicted"/>
<accession>A0ABN0SBQ4</accession>
<keyword evidence="3" id="KW-1185">Reference proteome</keyword>